<dbReference type="Pfam" id="PF11104">
    <property type="entry name" value="PilM_2"/>
    <property type="match status" value="1"/>
</dbReference>
<protein>
    <recommendedName>
        <fullName evidence="3">Pilus assembly protein PilM</fullName>
    </recommendedName>
</protein>
<evidence type="ECO:0008006" key="3">
    <source>
        <dbReference type="Google" id="ProtNLM"/>
    </source>
</evidence>
<accession>A0A6B8RCX8</accession>
<evidence type="ECO:0000313" key="1">
    <source>
        <dbReference type="EMBL" id="QGQ93453.1"/>
    </source>
</evidence>
<reference evidence="2" key="1">
    <citation type="submission" date="2018-11" db="EMBL/GenBank/DDBJ databases">
        <title>Complete genome sequence of Paenibacillus sp. ML311-T8.</title>
        <authorList>
            <person name="Nam Y.-D."/>
            <person name="Kang J."/>
            <person name="Chung W.-H."/>
            <person name="Park Y.S."/>
        </authorList>
    </citation>
    <scope>NUCLEOTIDE SEQUENCE [LARGE SCALE GENOMIC DNA]</scope>
    <source>
        <strain evidence="2">ML311-T8</strain>
    </source>
</reference>
<dbReference type="Gene3D" id="3.30.420.40">
    <property type="match status" value="1"/>
</dbReference>
<evidence type="ECO:0000313" key="2">
    <source>
        <dbReference type="Proteomes" id="UP000426246"/>
    </source>
</evidence>
<sequence length="314" mass="35802">MAMYTWNNSKKLCGLQIMDTHVRMIELIEEGKQLQAGRRYTMELPPCSVINGIIKEEAAVVSCIETMVKTLEMQAAQVHLIIPTSHRITRKSIPIALETREFKQLMEKDSLNVNYNPQVKHAIHNYVRLGSPLQLSQQEDVLTIATSAETIQGYLEVVKKAGLELLTIEPTLFSLYRAIFRNWQDSNKGMSQRFVLVQSDLGFSEISVFDRGVPVFTFVINGADYASIKAYTYDLQMEFKRILSYFRQAVFSDPKDLRDLYLVGEMDWLKKLLQPVSMMFEGNMTLLSLVDLMNTCEMVSDPYAAELGLTERGA</sequence>
<dbReference type="Proteomes" id="UP000426246">
    <property type="component" value="Chromosome"/>
</dbReference>
<proteinExistence type="predicted"/>
<dbReference type="AlphaFoldDB" id="A0A6B8RCX8"/>
<name>A0A6B8RCX8_9BACL</name>
<dbReference type="EMBL" id="CP034235">
    <property type="protein sequence ID" value="QGQ93453.1"/>
    <property type="molecule type" value="Genomic_DNA"/>
</dbReference>
<dbReference type="InterPro" id="IPR005883">
    <property type="entry name" value="PilM"/>
</dbReference>
<dbReference type="KEGG" id="ppsc:EHS13_00170"/>
<organism evidence="1 2">
    <name type="scientific">Paenibacillus psychroresistens</name>
    <dbReference type="NCBI Taxonomy" id="1778678"/>
    <lineage>
        <taxon>Bacteria</taxon>
        <taxon>Bacillati</taxon>
        <taxon>Bacillota</taxon>
        <taxon>Bacilli</taxon>
        <taxon>Bacillales</taxon>
        <taxon>Paenibacillaceae</taxon>
        <taxon>Paenibacillus</taxon>
    </lineage>
</organism>
<keyword evidence="2" id="KW-1185">Reference proteome</keyword>
<gene>
    <name evidence="1" type="ORF">EHS13_00170</name>
</gene>